<feature type="domain" description="HTH gntR-type" evidence="4">
    <location>
        <begin position="1"/>
        <end position="68"/>
    </location>
</feature>
<sequence length="218" mass="24579">MSLSSTVSDQLRSMILTGELAPGEVVIESDLATRFESSKTPVREALRQLTAEGLVTVLPKKGYLVRAMTQQDLTEVLDLRMLLEPHAAAECARFADAETIHRLRQCIDRQESAGQNNPIARTQRARSFHLEIAHSARSTRLVTTLQRCHEEMVRAHHIIPQLRDHLGNPRELEEHVAIYRAIAEGRGDLAAQHMRDHLRTIRSTMGVDLGAEALLWRM</sequence>
<dbReference type="InterPro" id="IPR036388">
    <property type="entry name" value="WH-like_DNA-bd_sf"/>
</dbReference>
<dbReference type="SUPFAM" id="SSF46785">
    <property type="entry name" value="Winged helix' DNA-binding domain"/>
    <property type="match status" value="1"/>
</dbReference>
<dbReference type="GO" id="GO:0003700">
    <property type="term" value="F:DNA-binding transcription factor activity"/>
    <property type="evidence" value="ECO:0007669"/>
    <property type="project" value="InterPro"/>
</dbReference>
<keyword evidence="1" id="KW-0805">Transcription regulation</keyword>
<gene>
    <name evidence="5" type="ORF">GTW58_12080</name>
</gene>
<reference evidence="5 6" key="1">
    <citation type="submission" date="2020-02" db="EMBL/GenBank/DDBJ databases">
        <authorList>
            <person name="Sun Q."/>
        </authorList>
    </citation>
    <scope>NUCLEOTIDE SEQUENCE [LARGE SCALE GENOMIC DNA]</scope>
    <source>
        <strain evidence="5 6">YIM 13062</strain>
    </source>
</reference>
<dbReference type="SMART" id="SM00345">
    <property type="entry name" value="HTH_GNTR"/>
    <property type="match status" value="1"/>
</dbReference>
<dbReference type="InterPro" id="IPR011711">
    <property type="entry name" value="GntR_C"/>
</dbReference>
<keyword evidence="3" id="KW-0804">Transcription</keyword>
<dbReference type="InterPro" id="IPR036390">
    <property type="entry name" value="WH_DNA-bd_sf"/>
</dbReference>
<dbReference type="Pfam" id="PF07729">
    <property type="entry name" value="FCD"/>
    <property type="match status" value="1"/>
</dbReference>
<dbReference type="PANTHER" id="PTHR43537">
    <property type="entry name" value="TRANSCRIPTIONAL REGULATOR, GNTR FAMILY"/>
    <property type="match status" value="1"/>
</dbReference>
<comment type="caution">
    <text evidence="5">The sequence shown here is derived from an EMBL/GenBank/DDBJ whole genome shotgun (WGS) entry which is preliminary data.</text>
</comment>
<dbReference type="GO" id="GO:0003677">
    <property type="term" value="F:DNA binding"/>
    <property type="evidence" value="ECO:0007669"/>
    <property type="project" value="UniProtKB-KW"/>
</dbReference>
<keyword evidence="6" id="KW-1185">Reference proteome</keyword>
<dbReference type="PROSITE" id="PS50949">
    <property type="entry name" value="HTH_GNTR"/>
    <property type="match status" value="1"/>
</dbReference>
<dbReference type="InterPro" id="IPR000524">
    <property type="entry name" value="Tscrpt_reg_HTH_GntR"/>
</dbReference>
<evidence type="ECO:0000313" key="5">
    <source>
        <dbReference type="EMBL" id="NKE10652.1"/>
    </source>
</evidence>
<dbReference type="SMART" id="SM00895">
    <property type="entry name" value="FCD"/>
    <property type="match status" value="1"/>
</dbReference>
<protein>
    <submittedName>
        <fullName evidence="5">GntR family transcriptional regulator</fullName>
    </submittedName>
</protein>
<organism evidence="5 6">
    <name type="scientific">Kocuria subflava</name>
    <dbReference type="NCBI Taxonomy" id="1736139"/>
    <lineage>
        <taxon>Bacteria</taxon>
        <taxon>Bacillati</taxon>
        <taxon>Actinomycetota</taxon>
        <taxon>Actinomycetes</taxon>
        <taxon>Micrococcales</taxon>
        <taxon>Micrococcaceae</taxon>
        <taxon>Kocuria</taxon>
    </lineage>
</organism>
<evidence type="ECO:0000313" key="6">
    <source>
        <dbReference type="Proteomes" id="UP000521379"/>
    </source>
</evidence>
<accession>A0A846TY29</accession>
<dbReference type="CDD" id="cd07377">
    <property type="entry name" value="WHTH_GntR"/>
    <property type="match status" value="1"/>
</dbReference>
<dbReference type="Proteomes" id="UP000521379">
    <property type="component" value="Unassembled WGS sequence"/>
</dbReference>
<evidence type="ECO:0000256" key="3">
    <source>
        <dbReference type="ARBA" id="ARBA00023163"/>
    </source>
</evidence>
<dbReference type="InterPro" id="IPR008920">
    <property type="entry name" value="TF_FadR/GntR_C"/>
</dbReference>
<dbReference type="Pfam" id="PF00392">
    <property type="entry name" value="GntR"/>
    <property type="match status" value="1"/>
</dbReference>
<dbReference type="AlphaFoldDB" id="A0A846TY29"/>
<dbReference type="PANTHER" id="PTHR43537:SF5">
    <property type="entry name" value="UXU OPERON TRANSCRIPTIONAL REGULATOR"/>
    <property type="match status" value="1"/>
</dbReference>
<dbReference type="EMBL" id="JAAVUN010000036">
    <property type="protein sequence ID" value="NKE10652.1"/>
    <property type="molecule type" value="Genomic_DNA"/>
</dbReference>
<name>A0A846TY29_9MICC</name>
<evidence type="ECO:0000256" key="1">
    <source>
        <dbReference type="ARBA" id="ARBA00023015"/>
    </source>
</evidence>
<dbReference type="SUPFAM" id="SSF48008">
    <property type="entry name" value="GntR ligand-binding domain-like"/>
    <property type="match status" value="1"/>
</dbReference>
<dbReference type="Gene3D" id="1.20.120.530">
    <property type="entry name" value="GntR ligand-binding domain-like"/>
    <property type="match status" value="1"/>
</dbReference>
<proteinExistence type="predicted"/>
<evidence type="ECO:0000256" key="2">
    <source>
        <dbReference type="ARBA" id="ARBA00023125"/>
    </source>
</evidence>
<dbReference type="Gene3D" id="1.10.10.10">
    <property type="entry name" value="Winged helix-like DNA-binding domain superfamily/Winged helix DNA-binding domain"/>
    <property type="match status" value="1"/>
</dbReference>
<keyword evidence="2" id="KW-0238">DNA-binding</keyword>
<evidence type="ECO:0000259" key="4">
    <source>
        <dbReference type="PROSITE" id="PS50949"/>
    </source>
</evidence>